<keyword evidence="4" id="KW-0732">Signal</keyword>
<feature type="disulfide bond" evidence="17">
    <location>
        <begin position="683"/>
        <end position="738"/>
    </location>
</feature>
<sequence>MFPENITAVLSSTSCETSLAVQSLVETFQIPHVEVPREKCAVQRQNGFSVSIRPDYSHISRATLDLMLRLGWKQVSIFYDSDTAYKNVEDLLLLSAALTETYPPHFRLFRLKQNVATSKLDFVHPLHTVKDSKTFNMVAYCSTMNNIKLIRQAAMFGMTVGEYHWIVASHEWSNAFGQPLADRFIRYNEEPVDEFRFFNGSKGILTLLKQSVKIDPTREDFYQAWLTLDPDLETQLEENATEIMPDYLQPIEYHKAYLYDAVRALAVSISDVVGKGRFVEPEISRCYDNTHRNTRGSNRLKKALNKVETEGMMGIIQFNRTGYNEEVAIDIISVEGRNNDTKAWQIGSWDHESKLTLDQFPFSRRYDDFHNKTFNIVTIEEAPFVTLEDTVNGPKYTGFCIDMLEKIAEKQNFKYNLYLVGDKNYGGRNEDGRWNGLVGDVYYGKADMAVAGMVINSDRENVVDFTKPYMNYGVGILLRKPQKKSNVFAFLEPLDIKVWGCVLASLFVVGFLIFILDRLSPYSAYGKGGPDCDEADDFNLLNSLWFAFASCLQQGGDNTPVSVSGRMLSAFWWFFALIIIATYTANLAAFLTVTRMENPINSLEDLANQNKISYGTIENSSLHRFFEKRKNQVTYERMWDFMTSTSVSPWVPSDKAGYQRVKTEDYAFFWDAPILDYIKQTECDLMTVGKPFNLKGYGIATPQGAAYRDNLSVAILKLQEEGILEGIRKKWFERESICPEEIVNNNPNSKASAIGLSKIAGAFYVLIIGAVLSFIAVIVEHMWHRPPSFYKRKRQMEARKAKEKDWSEKLPTSRNNGSAIQENNSKHMVVQESESMVLQPLRPTPWSTTESSC</sequence>
<evidence type="ECO:0000259" key="21">
    <source>
        <dbReference type="SMART" id="SM00918"/>
    </source>
</evidence>
<dbReference type="InterPro" id="IPR001320">
    <property type="entry name" value="Iontro_rcpt_C"/>
</dbReference>
<evidence type="ECO:0000256" key="9">
    <source>
        <dbReference type="ARBA" id="ARBA00023170"/>
    </source>
</evidence>
<dbReference type="GeneID" id="582183"/>
<dbReference type="InParanoid" id="A0A7M7P9S4"/>
<keyword evidence="5 19" id="KW-1133">Transmembrane helix</keyword>
<dbReference type="Proteomes" id="UP000007110">
    <property type="component" value="Unassembled WGS sequence"/>
</dbReference>
<dbReference type="GO" id="GO:0005886">
    <property type="term" value="C:plasma membrane"/>
    <property type="evidence" value="ECO:0000318"/>
    <property type="project" value="GO_Central"/>
</dbReference>
<keyword evidence="17" id="KW-1015">Disulfide bond</keyword>
<keyword evidence="2" id="KW-1003">Cell membrane</keyword>
<dbReference type="RefSeq" id="XP_030848167.1">
    <property type="nucleotide sequence ID" value="XM_030992307.1"/>
</dbReference>
<dbReference type="PANTHER" id="PTHR18966">
    <property type="entry name" value="IONOTROPIC GLUTAMATE RECEPTOR"/>
    <property type="match status" value="1"/>
</dbReference>
<dbReference type="Gene3D" id="1.10.287.70">
    <property type="match status" value="1"/>
</dbReference>
<dbReference type="SMART" id="SM00918">
    <property type="entry name" value="Lig_chan-Glu_bd"/>
    <property type="match status" value="1"/>
</dbReference>
<dbReference type="GO" id="GO:0050804">
    <property type="term" value="P:modulation of chemical synaptic transmission"/>
    <property type="evidence" value="ECO:0000318"/>
    <property type="project" value="GO_Central"/>
</dbReference>
<dbReference type="SMART" id="SM00079">
    <property type="entry name" value="PBPe"/>
    <property type="match status" value="1"/>
</dbReference>
<keyword evidence="7" id="KW-0406">Ion transport</keyword>
<dbReference type="OMA" id="IVASHEW"/>
<evidence type="ECO:0000256" key="4">
    <source>
        <dbReference type="ARBA" id="ARBA00022729"/>
    </source>
</evidence>
<keyword evidence="9" id="KW-0675">Receptor</keyword>
<dbReference type="InterPro" id="IPR001508">
    <property type="entry name" value="Iono_Glu_rcpt_met"/>
</dbReference>
<keyword evidence="23" id="KW-1185">Reference proteome</keyword>
<feature type="compositionally biased region" description="Polar residues" evidence="18">
    <location>
        <begin position="810"/>
        <end position="823"/>
    </location>
</feature>
<dbReference type="InterPro" id="IPR015683">
    <property type="entry name" value="Ionotropic_Glu_rcpt"/>
</dbReference>
<feature type="region of interest" description="Disordered" evidence="18">
    <location>
        <begin position="801"/>
        <end position="853"/>
    </location>
</feature>
<keyword evidence="3 19" id="KW-0812">Transmembrane</keyword>
<feature type="transmembrane region" description="Helical" evidence="19">
    <location>
        <begin position="496"/>
        <end position="516"/>
    </location>
</feature>
<dbReference type="GO" id="GO:1904315">
    <property type="term" value="F:transmitter-gated monoatomic ion channel activity involved in regulation of postsynaptic membrane potential"/>
    <property type="evidence" value="ECO:0000318"/>
    <property type="project" value="GO_Central"/>
</dbReference>
<evidence type="ECO:0000256" key="5">
    <source>
        <dbReference type="ARBA" id="ARBA00022989"/>
    </source>
</evidence>
<dbReference type="GO" id="GO:0032281">
    <property type="term" value="C:AMPA glutamate receptor complex"/>
    <property type="evidence" value="ECO:0000318"/>
    <property type="project" value="GO_Central"/>
</dbReference>
<feature type="site" description="Interaction with the cone snail toxin Con-ikot-ikot" evidence="16">
    <location>
        <position position="717"/>
    </location>
</feature>
<dbReference type="Pfam" id="PF10613">
    <property type="entry name" value="Lig_chan-Glu_bd"/>
    <property type="match status" value="1"/>
</dbReference>
<feature type="binding site" evidence="15">
    <location>
        <position position="459"/>
    </location>
    <ligand>
        <name>L-glutamate</name>
        <dbReference type="ChEBI" id="CHEBI:29985"/>
    </ligand>
</feature>
<proteinExistence type="predicted"/>
<dbReference type="Pfam" id="PF01094">
    <property type="entry name" value="ANF_receptor"/>
    <property type="match status" value="1"/>
</dbReference>
<keyword evidence="10" id="KW-0325">Glycoprotein</keyword>
<feature type="binding site" evidence="15">
    <location>
        <position position="621"/>
    </location>
    <ligand>
        <name>L-glutamate</name>
        <dbReference type="ChEBI" id="CHEBI:29985"/>
    </ligand>
</feature>
<dbReference type="EnsemblMetazoa" id="XM_030992307">
    <property type="protein sequence ID" value="XP_030848167"/>
    <property type="gene ID" value="LOC582183"/>
</dbReference>
<dbReference type="AlphaFoldDB" id="A0A7M7P9S4"/>
<dbReference type="InterPro" id="IPR001828">
    <property type="entry name" value="ANF_lig-bd_rcpt"/>
</dbReference>
<keyword evidence="1" id="KW-0813">Transport</keyword>
<keyword evidence="6" id="KW-0770">Synapse</keyword>
<evidence type="ECO:0000256" key="8">
    <source>
        <dbReference type="ARBA" id="ARBA00023136"/>
    </source>
</evidence>
<protein>
    <submittedName>
        <fullName evidence="22">Uncharacterized protein</fullName>
    </submittedName>
</protein>
<feature type="domain" description="Ionotropic glutamate receptor L-glutamate and glycine-binding" evidence="21">
    <location>
        <begin position="383"/>
        <end position="443"/>
    </location>
</feature>
<feature type="binding site" evidence="15">
    <location>
        <position position="671"/>
    </location>
    <ligand>
        <name>L-glutamate</name>
        <dbReference type="ChEBI" id="CHEBI:29985"/>
    </ligand>
</feature>
<evidence type="ECO:0000256" key="15">
    <source>
        <dbReference type="PIRSR" id="PIRSR601508-1"/>
    </source>
</evidence>
<dbReference type="GO" id="GO:0035249">
    <property type="term" value="P:synaptic transmission, glutamatergic"/>
    <property type="evidence" value="ECO:0000318"/>
    <property type="project" value="GO_Central"/>
</dbReference>
<evidence type="ECO:0000256" key="14">
    <source>
        <dbReference type="ARBA" id="ARBA00034104"/>
    </source>
</evidence>
<dbReference type="Pfam" id="PF00060">
    <property type="entry name" value="Lig_chan"/>
    <property type="match status" value="1"/>
</dbReference>
<dbReference type="FunFam" id="1.10.287.70:FF:000143">
    <property type="entry name" value="Probable glutamate receptor"/>
    <property type="match status" value="1"/>
</dbReference>
<feature type="transmembrane region" description="Helical" evidence="19">
    <location>
        <begin position="570"/>
        <end position="593"/>
    </location>
</feature>
<name>A0A7M7P9S4_STRPU</name>
<evidence type="ECO:0000256" key="11">
    <source>
        <dbReference type="ARBA" id="ARBA00023257"/>
    </source>
</evidence>
<dbReference type="Gene3D" id="3.40.50.2300">
    <property type="match status" value="2"/>
</dbReference>
<dbReference type="SUPFAM" id="SSF53822">
    <property type="entry name" value="Periplasmic binding protein-like I"/>
    <property type="match status" value="1"/>
</dbReference>
<evidence type="ECO:0000313" key="22">
    <source>
        <dbReference type="EnsemblMetazoa" id="XP_030848167"/>
    </source>
</evidence>
<feature type="site" description="Interaction with the cone snail toxin Con-ikot-ikot" evidence="16">
    <location>
        <position position="428"/>
    </location>
</feature>
<evidence type="ECO:0000313" key="23">
    <source>
        <dbReference type="Proteomes" id="UP000007110"/>
    </source>
</evidence>
<evidence type="ECO:0000256" key="16">
    <source>
        <dbReference type="PIRSR" id="PIRSR601508-2"/>
    </source>
</evidence>
<comment type="subcellular location">
    <subcellularLocation>
        <location evidence="14">Postsynaptic cell membrane</location>
        <topology evidence="14">Multi-pass membrane protein</topology>
    </subcellularLocation>
</comment>
<evidence type="ECO:0000256" key="19">
    <source>
        <dbReference type="SAM" id="Phobius"/>
    </source>
</evidence>
<evidence type="ECO:0000256" key="3">
    <source>
        <dbReference type="ARBA" id="ARBA00022692"/>
    </source>
</evidence>
<keyword evidence="11" id="KW-0628">Postsynaptic cell membrane</keyword>
<organism evidence="22 23">
    <name type="scientific">Strongylocentrotus purpuratus</name>
    <name type="common">Purple sea urchin</name>
    <dbReference type="NCBI Taxonomy" id="7668"/>
    <lineage>
        <taxon>Eukaryota</taxon>
        <taxon>Metazoa</taxon>
        <taxon>Echinodermata</taxon>
        <taxon>Eleutherozoa</taxon>
        <taxon>Echinozoa</taxon>
        <taxon>Echinoidea</taxon>
        <taxon>Euechinoidea</taxon>
        <taxon>Echinacea</taxon>
        <taxon>Camarodonta</taxon>
        <taxon>Echinidea</taxon>
        <taxon>Strongylocentrotidae</taxon>
        <taxon>Strongylocentrotus</taxon>
    </lineage>
</organism>
<dbReference type="GO" id="GO:0043197">
    <property type="term" value="C:dendritic spine"/>
    <property type="evidence" value="ECO:0000318"/>
    <property type="project" value="GO_Central"/>
</dbReference>
<dbReference type="SUPFAM" id="SSF53850">
    <property type="entry name" value="Periplasmic binding protein-like II"/>
    <property type="match status" value="1"/>
</dbReference>
<evidence type="ECO:0000256" key="10">
    <source>
        <dbReference type="ARBA" id="ARBA00023180"/>
    </source>
</evidence>
<reference evidence="23" key="1">
    <citation type="submission" date="2015-02" db="EMBL/GenBank/DDBJ databases">
        <title>Genome sequencing for Strongylocentrotus purpuratus.</title>
        <authorList>
            <person name="Murali S."/>
            <person name="Liu Y."/>
            <person name="Vee V."/>
            <person name="English A."/>
            <person name="Wang M."/>
            <person name="Skinner E."/>
            <person name="Han Y."/>
            <person name="Muzny D.M."/>
            <person name="Worley K.C."/>
            <person name="Gibbs R.A."/>
        </authorList>
    </citation>
    <scope>NUCLEOTIDE SEQUENCE</scope>
</reference>
<evidence type="ECO:0000256" key="1">
    <source>
        <dbReference type="ARBA" id="ARBA00022448"/>
    </source>
</evidence>
<evidence type="ECO:0000256" key="13">
    <source>
        <dbReference type="ARBA" id="ARBA00023303"/>
    </source>
</evidence>
<evidence type="ECO:0000259" key="20">
    <source>
        <dbReference type="SMART" id="SM00079"/>
    </source>
</evidence>
<evidence type="ECO:0000256" key="6">
    <source>
        <dbReference type="ARBA" id="ARBA00023018"/>
    </source>
</evidence>
<feature type="transmembrane region" description="Helical" evidence="19">
    <location>
        <begin position="762"/>
        <end position="783"/>
    </location>
</feature>
<keyword evidence="8 19" id="KW-0472">Membrane</keyword>
<dbReference type="SUPFAM" id="SSF81324">
    <property type="entry name" value="Voltage-gated potassium channels"/>
    <property type="match status" value="1"/>
</dbReference>
<feature type="site" description="Crucial to convey clamshell closure to channel opening" evidence="16">
    <location>
        <position position="600"/>
    </location>
</feature>
<dbReference type="GO" id="GO:0004971">
    <property type="term" value="F:AMPA glutamate receptor activity"/>
    <property type="evidence" value="ECO:0000318"/>
    <property type="project" value="GO_Central"/>
</dbReference>
<evidence type="ECO:0000256" key="18">
    <source>
        <dbReference type="SAM" id="MobiDB-lite"/>
    </source>
</evidence>
<keyword evidence="13" id="KW-0407">Ion channel</keyword>
<dbReference type="FunFam" id="3.40.190.10:FF:000668">
    <property type="entry name" value="Uncharacterized protein"/>
    <property type="match status" value="1"/>
</dbReference>
<dbReference type="PRINTS" id="PR00177">
    <property type="entry name" value="NMDARECEPTOR"/>
</dbReference>
<dbReference type="InterPro" id="IPR019594">
    <property type="entry name" value="Glu/Gly-bd"/>
</dbReference>
<dbReference type="Gene3D" id="3.40.190.10">
    <property type="entry name" value="Periplasmic binding protein-like II"/>
    <property type="match status" value="2"/>
</dbReference>
<dbReference type="OrthoDB" id="5984008at2759"/>
<feature type="domain" description="Ionotropic glutamate receptor C-terminal" evidence="20">
    <location>
        <begin position="373"/>
        <end position="734"/>
    </location>
</feature>
<dbReference type="GO" id="GO:0098839">
    <property type="term" value="C:postsynaptic density membrane"/>
    <property type="evidence" value="ECO:0000318"/>
    <property type="project" value="GO_Central"/>
</dbReference>
<dbReference type="InterPro" id="IPR028082">
    <property type="entry name" value="Peripla_BP_I"/>
</dbReference>
<evidence type="ECO:0000256" key="17">
    <source>
        <dbReference type="PIRSR" id="PIRSR601508-3"/>
    </source>
</evidence>
<evidence type="ECO:0000256" key="7">
    <source>
        <dbReference type="ARBA" id="ARBA00023065"/>
    </source>
</evidence>
<dbReference type="KEGG" id="spu:582183"/>
<dbReference type="FunFam" id="3.40.190.10:FF:000060">
    <property type="entry name" value="Glutamate receptor ionotropic, kainate 1"/>
    <property type="match status" value="1"/>
</dbReference>
<evidence type="ECO:0000256" key="12">
    <source>
        <dbReference type="ARBA" id="ARBA00023286"/>
    </source>
</evidence>
<evidence type="ECO:0000256" key="2">
    <source>
        <dbReference type="ARBA" id="ARBA00022475"/>
    </source>
</evidence>
<accession>A0A7M7P9S4</accession>
<keyword evidence="12" id="KW-1071">Ligand-gated ion channel</keyword>
<reference evidence="22" key="2">
    <citation type="submission" date="2021-01" db="UniProtKB">
        <authorList>
            <consortium name="EnsemblMetazoa"/>
        </authorList>
    </citation>
    <scope>IDENTIFICATION</scope>
</reference>